<organism evidence="2 3">
    <name type="scientific">Pseudomonas khavaziana</name>
    <dbReference type="NCBI Taxonomy" id="2842351"/>
    <lineage>
        <taxon>Bacteria</taxon>
        <taxon>Pseudomonadati</taxon>
        <taxon>Pseudomonadota</taxon>
        <taxon>Gammaproteobacteria</taxon>
        <taxon>Pseudomonadales</taxon>
        <taxon>Pseudomonadaceae</taxon>
        <taxon>Pseudomonas</taxon>
    </lineage>
</organism>
<name>A0ABZ2DB54_9PSED</name>
<gene>
    <name evidence="2" type="ORF">QYQ93_17415</name>
</gene>
<sequence length="114" mass="12769">MRNRGKVFWDWADPALHTRSVDERQPDGTLLNVQVRMSLLGRTELFIGVYGVDGKMLFEEAPDSLPGETMTNALARGLDRARLNTPLATQSISTRKPENLPRAGSRRFRKSISG</sequence>
<reference evidence="2 3" key="1">
    <citation type="submission" date="2023-07" db="EMBL/GenBank/DDBJ databases">
        <title>Plant endophyte Pseudomonas khavaziana can be used to control wheat stem rot.</title>
        <authorList>
            <person name="Guo S."/>
            <person name="Shen X."/>
        </authorList>
    </citation>
    <scope>NUCLEOTIDE SEQUENCE [LARGE SCALE GENOMIC DNA]</scope>
    <source>
        <strain evidence="2 3">SR9</strain>
    </source>
</reference>
<accession>A0ABZ2DB54</accession>
<dbReference type="Proteomes" id="UP001347174">
    <property type="component" value="Chromosome"/>
</dbReference>
<keyword evidence="3" id="KW-1185">Reference proteome</keyword>
<evidence type="ECO:0000313" key="2">
    <source>
        <dbReference type="EMBL" id="WWA74611.1"/>
    </source>
</evidence>
<feature type="region of interest" description="Disordered" evidence="1">
    <location>
        <begin position="85"/>
        <end position="114"/>
    </location>
</feature>
<evidence type="ECO:0000313" key="3">
    <source>
        <dbReference type="Proteomes" id="UP001347174"/>
    </source>
</evidence>
<feature type="compositionally biased region" description="Basic residues" evidence="1">
    <location>
        <begin position="104"/>
        <end position="114"/>
    </location>
</feature>
<proteinExistence type="predicted"/>
<dbReference type="EMBL" id="CP129946">
    <property type="protein sequence ID" value="WWA74611.1"/>
    <property type="molecule type" value="Genomic_DNA"/>
</dbReference>
<protein>
    <submittedName>
        <fullName evidence="2">Uncharacterized protein</fullName>
    </submittedName>
</protein>
<evidence type="ECO:0000256" key="1">
    <source>
        <dbReference type="SAM" id="MobiDB-lite"/>
    </source>
</evidence>